<dbReference type="EMBL" id="AMPZ03000003">
    <property type="protein sequence ID" value="KAH9587867.1"/>
    <property type="molecule type" value="Genomic_DNA"/>
</dbReference>
<dbReference type="GeneID" id="24592515"/>
<dbReference type="GO" id="GO:0051087">
    <property type="term" value="F:protein-folding chaperone binding"/>
    <property type="evidence" value="ECO:0007669"/>
    <property type="project" value="TreeGrafter"/>
</dbReference>
<dbReference type="SUPFAM" id="SSF46579">
    <property type="entry name" value="Prefoldin"/>
    <property type="match status" value="1"/>
</dbReference>
<dbReference type="RefSeq" id="XP_012796493.2">
    <property type="nucleotide sequence ID" value="XM_012941039.2"/>
</dbReference>
<evidence type="ECO:0000313" key="4">
    <source>
        <dbReference type="Proteomes" id="UP000471633"/>
    </source>
</evidence>
<proteinExistence type="inferred from homology"/>
<dbReference type="PANTHER" id="PTHR21431">
    <property type="entry name" value="PREFOLDIN SUBUNIT 6"/>
    <property type="match status" value="1"/>
</dbReference>
<dbReference type="GO" id="GO:0051082">
    <property type="term" value="F:unfolded protein binding"/>
    <property type="evidence" value="ECO:0007669"/>
    <property type="project" value="InterPro"/>
</dbReference>
<dbReference type="InterPro" id="IPR009053">
    <property type="entry name" value="Prefoldin"/>
</dbReference>
<dbReference type="GO" id="GO:0016272">
    <property type="term" value="C:prefoldin complex"/>
    <property type="evidence" value="ECO:0007669"/>
    <property type="project" value="InterPro"/>
</dbReference>
<dbReference type="PANTHER" id="PTHR21431:SF0">
    <property type="entry name" value="PREFOLDIN SUBUNIT 6"/>
    <property type="match status" value="1"/>
</dbReference>
<dbReference type="InterPro" id="IPR002777">
    <property type="entry name" value="PFD_beta-like"/>
</dbReference>
<evidence type="ECO:0000313" key="3">
    <source>
        <dbReference type="EMBL" id="KAH9587867.1"/>
    </source>
</evidence>
<dbReference type="GO" id="GO:0051131">
    <property type="term" value="P:chaperone-mediated protein complex assembly"/>
    <property type="evidence" value="ECO:0007669"/>
    <property type="project" value="TreeGrafter"/>
</dbReference>
<comment type="similarity">
    <text evidence="1">Belongs to the prefoldin subunit beta family.</text>
</comment>
<reference evidence="3" key="4">
    <citation type="journal article" date="2022" name="PLoS Pathog.">
        <title>Chromosome-level genome of Schistosoma haematobium underpins genome-wide explorations of molecular variation.</title>
        <authorList>
            <person name="Stroehlein A.J."/>
            <person name="Korhonen P.K."/>
            <person name="Lee V.V."/>
            <person name="Ralph S.A."/>
            <person name="Mentink-Kane M."/>
            <person name="You H."/>
            <person name="McManus D.P."/>
            <person name="Tchuente L.T."/>
            <person name="Stothard J.R."/>
            <person name="Kaur P."/>
            <person name="Dudchenko O."/>
            <person name="Aiden E.L."/>
            <person name="Yang B."/>
            <person name="Yang H."/>
            <person name="Emery A.M."/>
            <person name="Webster B.L."/>
            <person name="Brindley P.J."/>
            <person name="Rollinson D."/>
            <person name="Chang B.C.H."/>
            <person name="Gasser R.B."/>
            <person name="Young N.D."/>
        </authorList>
    </citation>
    <scope>NUCLEOTIDE SEQUENCE</scope>
</reference>
<dbReference type="Proteomes" id="UP000471633">
    <property type="component" value="Unassembled WGS sequence"/>
</dbReference>
<accession>A0A6A5D897</accession>
<dbReference type="KEGG" id="shx:MS3_00005444"/>
<dbReference type="Gene3D" id="1.10.287.370">
    <property type="match status" value="1"/>
</dbReference>
<dbReference type="CTD" id="24592515"/>
<reference evidence="3" key="2">
    <citation type="journal article" date="2019" name="Gigascience">
        <title>High-quality Schistosoma haematobium genome achieved by single-molecule and long-range sequencing.</title>
        <authorList>
            <person name="Stroehlein A.J."/>
            <person name="Korhonen P.K."/>
            <person name="Chong T.M."/>
            <person name="Lim Y.L."/>
            <person name="Chan K.G."/>
            <person name="Webster B."/>
            <person name="Rollinson D."/>
            <person name="Brindley P.J."/>
            <person name="Gasser R.B."/>
            <person name="Young N.D."/>
        </authorList>
    </citation>
    <scope>NUCLEOTIDE SEQUENCE</scope>
</reference>
<keyword evidence="4" id="KW-1185">Reference proteome</keyword>
<keyword evidence="2" id="KW-0143">Chaperone</keyword>
<comment type="caution">
    <text evidence="3">The sequence shown here is derived from an EMBL/GenBank/DDBJ whole genome shotgun (WGS) entry which is preliminary data.</text>
</comment>
<organism evidence="3 4">
    <name type="scientific">Schistosoma haematobium</name>
    <name type="common">Blood fluke</name>
    <dbReference type="NCBI Taxonomy" id="6185"/>
    <lineage>
        <taxon>Eukaryota</taxon>
        <taxon>Metazoa</taxon>
        <taxon>Spiralia</taxon>
        <taxon>Lophotrochozoa</taxon>
        <taxon>Platyhelminthes</taxon>
        <taxon>Trematoda</taxon>
        <taxon>Digenea</taxon>
        <taxon>Strigeidida</taxon>
        <taxon>Schistosomatoidea</taxon>
        <taxon>Schistosomatidae</taxon>
        <taxon>Schistosoma</taxon>
    </lineage>
</organism>
<reference evidence="3" key="3">
    <citation type="submission" date="2021-06" db="EMBL/GenBank/DDBJ databases">
        <title>Chromosome-level genome assembly for S. haematobium.</title>
        <authorList>
            <person name="Stroehlein A.J."/>
        </authorList>
    </citation>
    <scope>NUCLEOTIDE SEQUENCE</scope>
</reference>
<reference evidence="3" key="1">
    <citation type="journal article" date="2012" name="Nat. Genet.">
        <title>Whole-genome sequence of Schistosoma haematobium.</title>
        <authorList>
            <person name="Young N.D."/>
            <person name="Jex A.R."/>
            <person name="Li B."/>
            <person name="Liu S."/>
            <person name="Yang L."/>
            <person name="Xiong Z."/>
            <person name="Li Y."/>
            <person name="Cantacessi C."/>
            <person name="Hall R.S."/>
            <person name="Xu X."/>
            <person name="Chen F."/>
            <person name="Wu X."/>
            <person name="Zerlotini A."/>
            <person name="Oliveira G."/>
            <person name="Hofmann A."/>
            <person name="Zhang G."/>
            <person name="Fang X."/>
            <person name="Kang Y."/>
            <person name="Campbell B.E."/>
            <person name="Loukas A."/>
            <person name="Ranganathan S."/>
            <person name="Rollinson D."/>
            <person name="Rinaldi G."/>
            <person name="Brindley P.J."/>
            <person name="Yang H."/>
            <person name="Wang J."/>
            <person name="Wang J."/>
            <person name="Gasser R.B."/>
        </authorList>
    </citation>
    <scope>NUCLEOTIDE SEQUENCE</scope>
</reference>
<gene>
    <name evidence="3" type="primary">PFDN6_1</name>
    <name evidence="3" type="ORF">MS3_00005444</name>
</gene>
<dbReference type="CDD" id="cd23161">
    <property type="entry name" value="Prefoldin_6"/>
    <property type="match status" value="1"/>
</dbReference>
<dbReference type="GO" id="GO:0006457">
    <property type="term" value="P:protein folding"/>
    <property type="evidence" value="ECO:0007669"/>
    <property type="project" value="InterPro"/>
</dbReference>
<dbReference type="FunFam" id="1.10.287.370:FF:000003">
    <property type="entry name" value="Prefoldin subunit 6"/>
    <property type="match status" value="1"/>
</dbReference>
<evidence type="ECO:0000256" key="2">
    <source>
        <dbReference type="ARBA" id="ARBA00023186"/>
    </source>
</evidence>
<protein>
    <submittedName>
        <fullName evidence="3">Prefoldin subunit 6, variant 2</fullName>
    </submittedName>
</protein>
<dbReference type="GO" id="GO:0005737">
    <property type="term" value="C:cytoplasm"/>
    <property type="evidence" value="ECO:0007669"/>
    <property type="project" value="TreeGrafter"/>
</dbReference>
<evidence type="ECO:0000256" key="1">
    <source>
        <dbReference type="ARBA" id="ARBA00008045"/>
    </source>
</evidence>
<dbReference type="Pfam" id="PF01920">
    <property type="entry name" value="Prefoldin_2"/>
    <property type="match status" value="1"/>
</dbReference>
<dbReference type="AlphaFoldDB" id="A0A6A5D897"/>
<sequence length="199" mass="22713">MAIHEVQTSRSWKPLSEAFVLPSPVDYFKGRFNDYFNSTDCRNPVPAPTFGEKSLEIVKKLVYFGSCVSVGGGAMEPVYKRLNAEIEKAQGIQKEIQKIFQLHRQLSAQLSENENVIEDFGLLNESNAIYKLVGPVLVKQDLSEAKETVSKRISYITSEIKRHDDRIKELEKQQENCREQISKLQQKLQQEHTKAALKA</sequence>
<name>A0A6A5D897_SCHHA</name>